<reference evidence="1" key="2">
    <citation type="submission" date="2014-07" db="EMBL/GenBank/DDBJ databases">
        <authorList>
            <person name="Hull J."/>
        </authorList>
    </citation>
    <scope>NUCLEOTIDE SEQUENCE</scope>
</reference>
<sequence length="109" mass="11933">GGTWAEYCGSCTAVQQLLCFGSLEVLKELVPQIQQLCRILQHRGLSQLLQLILHTAADHVVQSCGQVSSERADAAVAVILALPMQLQTTGLNVERAGRWIQTSRFPPQH</sequence>
<name>A0A0A9XET3_LYGHE</name>
<dbReference type="AlphaFoldDB" id="A0A0A9XET3"/>
<organism evidence="1">
    <name type="scientific">Lygus hesperus</name>
    <name type="common">Western plant bug</name>
    <dbReference type="NCBI Taxonomy" id="30085"/>
    <lineage>
        <taxon>Eukaryota</taxon>
        <taxon>Metazoa</taxon>
        <taxon>Ecdysozoa</taxon>
        <taxon>Arthropoda</taxon>
        <taxon>Hexapoda</taxon>
        <taxon>Insecta</taxon>
        <taxon>Pterygota</taxon>
        <taxon>Neoptera</taxon>
        <taxon>Paraneoptera</taxon>
        <taxon>Hemiptera</taxon>
        <taxon>Heteroptera</taxon>
        <taxon>Panheteroptera</taxon>
        <taxon>Cimicomorpha</taxon>
        <taxon>Miridae</taxon>
        <taxon>Mirini</taxon>
        <taxon>Lygus</taxon>
    </lineage>
</organism>
<reference evidence="1" key="1">
    <citation type="journal article" date="2014" name="PLoS ONE">
        <title>Transcriptome-Based Identification of ABC Transporters in the Western Tarnished Plant Bug Lygus hesperus.</title>
        <authorList>
            <person name="Hull J.J."/>
            <person name="Chaney K."/>
            <person name="Geib S.M."/>
            <person name="Fabrick J.A."/>
            <person name="Brent C.S."/>
            <person name="Walsh D."/>
            <person name="Lavine L.C."/>
        </authorList>
    </citation>
    <scope>NUCLEOTIDE SEQUENCE</scope>
</reference>
<proteinExistence type="predicted"/>
<dbReference type="EMBL" id="GBHO01025100">
    <property type="protein sequence ID" value="JAG18504.1"/>
    <property type="molecule type" value="Transcribed_RNA"/>
</dbReference>
<accession>A0A0A9XET3</accession>
<protein>
    <submittedName>
        <fullName evidence="1">3-isopropylmalate dehydratase large subunit</fullName>
    </submittedName>
</protein>
<feature type="non-terminal residue" evidence="1">
    <location>
        <position position="1"/>
    </location>
</feature>
<gene>
    <name evidence="1" type="primary">leuC_7</name>
    <name evidence="1" type="ORF">CM83_105025</name>
</gene>
<evidence type="ECO:0000313" key="1">
    <source>
        <dbReference type="EMBL" id="JAG18504.1"/>
    </source>
</evidence>